<keyword evidence="4" id="KW-0539">Nucleus</keyword>
<accession>A0A4R0R8V0</accession>
<dbReference type="Proteomes" id="UP000292702">
    <property type="component" value="Unassembled WGS sequence"/>
</dbReference>
<dbReference type="GO" id="GO:0019185">
    <property type="term" value="C:snRNA-activating protein complex"/>
    <property type="evidence" value="ECO:0007669"/>
    <property type="project" value="TreeGrafter"/>
</dbReference>
<feature type="region of interest" description="Disordered" evidence="5">
    <location>
        <begin position="298"/>
        <end position="353"/>
    </location>
</feature>
<dbReference type="STRING" id="92696.A0A4R0R8V0"/>
<organism evidence="8 9">
    <name type="scientific">Steccherinum ochraceum</name>
    <dbReference type="NCBI Taxonomy" id="92696"/>
    <lineage>
        <taxon>Eukaryota</taxon>
        <taxon>Fungi</taxon>
        <taxon>Dikarya</taxon>
        <taxon>Basidiomycota</taxon>
        <taxon>Agaricomycotina</taxon>
        <taxon>Agaricomycetes</taxon>
        <taxon>Polyporales</taxon>
        <taxon>Steccherinaceae</taxon>
        <taxon>Steccherinum</taxon>
    </lineage>
</organism>
<name>A0A4R0R8V0_9APHY</name>
<dbReference type="SUPFAM" id="SSF46689">
    <property type="entry name" value="Homeodomain-like"/>
    <property type="match status" value="2"/>
</dbReference>
<dbReference type="PANTHER" id="PTHR46621:SF1">
    <property type="entry name" value="SNRNA-ACTIVATING PROTEIN COMPLEX SUBUNIT 4"/>
    <property type="match status" value="1"/>
</dbReference>
<evidence type="ECO:0000256" key="2">
    <source>
        <dbReference type="ARBA" id="ARBA00023125"/>
    </source>
</evidence>
<feature type="domain" description="HTH myb-type" evidence="7">
    <location>
        <begin position="110"/>
        <end position="159"/>
    </location>
</feature>
<feature type="domain" description="Myb-like" evidence="6">
    <location>
        <begin position="106"/>
        <end position="155"/>
    </location>
</feature>
<feature type="domain" description="HTH myb-type" evidence="7">
    <location>
        <begin position="55"/>
        <end position="109"/>
    </location>
</feature>
<dbReference type="SMART" id="SM00717">
    <property type="entry name" value="SANT"/>
    <property type="match status" value="3"/>
</dbReference>
<feature type="domain" description="Myb-like" evidence="6">
    <location>
        <begin position="9"/>
        <end position="54"/>
    </location>
</feature>
<dbReference type="GO" id="GO:0042795">
    <property type="term" value="P:snRNA transcription by RNA polymerase II"/>
    <property type="evidence" value="ECO:0007669"/>
    <property type="project" value="TreeGrafter"/>
</dbReference>
<dbReference type="PANTHER" id="PTHR46621">
    <property type="entry name" value="SNRNA-ACTIVATING PROTEIN COMPLEX SUBUNIT 4"/>
    <property type="match status" value="1"/>
</dbReference>
<evidence type="ECO:0000259" key="7">
    <source>
        <dbReference type="PROSITE" id="PS51294"/>
    </source>
</evidence>
<feature type="region of interest" description="Disordered" evidence="5">
    <location>
        <begin position="566"/>
        <end position="592"/>
    </location>
</feature>
<feature type="domain" description="HTH myb-type" evidence="7">
    <location>
        <begin position="1"/>
        <end position="50"/>
    </location>
</feature>
<evidence type="ECO:0000256" key="4">
    <source>
        <dbReference type="ARBA" id="ARBA00023242"/>
    </source>
</evidence>
<feature type="compositionally biased region" description="Polar residues" evidence="5">
    <location>
        <begin position="575"/>
        <end position="592"/>
    </location>
</feature>
<dbReference type="InterPro" id="IPR017930">
    <property type="entry name" value="Myb_dom"/>
</dbReference>
<dbReference type="InterPro" id="IPR051575">
    <property type="entry name" value="Myb-like_DNA-bd"/>
</dbReference>
<feature type="compositionally biased region" description="Basic and acidic residues" evidence="5">
    <location>
        <begin position="324"/>
        <end position="337"/>
    </location>
</feature>
<keyword evidence="2" id="KW-0238">DNA-binding</keyword>
<dbReference type="EMBL" id="RWJN01000450">
    <property type="protein sequence ID" value="TCD61575.1"/>
    <property type="molecule type" value="Genomic_DNA"/>
</dbReference>
<feature type="region of interest" description="Disordered" evidence="5">
    <location>
        <begin position="433"/>
        <end position="475"/>
    </location>
</feature>
<evidence type="ECO:0000313" key="8">
    <source>
        <dbReference type="EMBL" id="TCD61575.1"/>
    </source>
</evidence>
<evidence type="ECO:0000256" key="5">
    <source>
        <dbReference type="SAM" id="MobiDB-lite"/>
    </source>
</evidence>
<dbReference type="Gene3D" id="1.10.10.60">
    <property type="entry name" value="Homeodomain-like"/>
    <property type="match status" value="3"/>
</dbReference>
<dbReference type="GO" id="GO:0042796">
    <property type="term" value="P:snRNA transcription by RNA polymerase III"/>
    <property type="evidence" value="ECO:0007669"/>
    <property type="project" value="TreeGrafter"/>
</dbReference>
<comment type="caution">
    <text evidence="8">The sequence shown here is derived from an EMBL/GenBank/DDBJ whole genome shotgun (WGS) entry which is preliminary data.</text>
</comment>
<dbReference type="GO" id="GO:0000978">
    <property type="term" value="F:RNA polymerase II cis-regulatory region sequence-specific DNA binding"/>
    <property type="evidence" value="ECO:0007669"/>
    <property type="project" value="TreeGrafter"/>
</dbReference>
<evidence type="ECO:0000259" key="6">
    <source>
        <dbReference type="PROSITE" id="PS50090"/>
    </source>
</evidence>
<dbReference type="InterPro" id="IPR009057">
    <property type="entry name" value="Homeodomain-like_sf"/>
</dbReference>
<protein>
    <recommendedName>
        <fullName evidence="10">Myb-like DNA-binding domain protein</fullName>
    </recommendedName>
</protein>
<evidence type="ECO:0000256" key="1">
    <source>
        <dbReference type="ARBA" id="ARBA00023015"/>
    </source>
</evidence>
<dbReference type="Pfam" id="PF13921">
    <property type="entry name" value="Myb_DNA-bind_6"/>
    <property type="match status" value="1"/>
</dbReference>
<feature type="region of interest" description="Disordered" evidence="5">
    <location>
        <begin position="384"/>
        <end position="406"/>
    </location>
</feature>
<evidence type="ECO:0000313" key="9">
    <source>
        <dbReference type="Proteomes" id="UP000292702"/>
    </source>
</evidence>
<dbReference type="OrthoDB" id="2143914at2759"/>
<feature type="region of interest" description="Disordered" evidence="5">
    <location>
        <begin position="243"/>
        <end position="262"/>
    </location>
</feature>
<keyword evidence="9" id="KW-1185">Reference proteome</keyword>
<reference evidence="8 9" key="1">
    <citation type="submission" date="2018-11" db="EMBL/GenBank/DDBJ databases">
        <title>Genome assembly of Steccherinum ochraceum LE-BIN_3174, the white-rot fungus of the Steccherinaceae family (The Residual Polyporoid clade, Polyporales, Basidiomycota).</title>
        <authorList>
            <person name="Fedorova T.V."/>
            <person name="Glazunova O.A."/>
            <person name="Landesman E.O."/>
            <person name="Moiseenko K.V."/>
            <person name="Psurtseva N.V."/>
            <person name="Savinova O.S."/>
            <person name="Shakhova N.V."/>
            <person name="Tyazhelova T.V."/>
            <person name="Vasina D.V."/>
        </authorList>
    </citation>
    <scope>NUCLEOTIDE SEQUENCE [LARGE SCALE GENOMIC DNA]</scope>
    <source>
        <strain evidence="8 9">LE-BIN_3174</strain>
    </source>
</reference>
<dbReference type="Pfam" id="PF00249">
    <property type="entry name" value="Myb_DNA-binding"/>
    <property type="match status" value="1"/>
</dbReference>
<dbReference type="PROSITE" id="PS51294">
    <property type="entry name" value="HTH_MYB"/>
    <property type="match status" value="3"/>
</dbReference>
<dbReference type="InterPro" id="IPR001005">
    <property type="entry name" value="SANT/Myb"/>
</dbReference>
<keyword evidence="1" id="KW-0805">Transcription regulation</keyword>
<evidence type="ECO:0008006" key="10">
    <source>
        <dbReference type="Google" id="ProtNLM"/>
    </source>
</evidence>
<proteinExistence type="predicted"/>
<evidence type="ECO:0000256" key="3">
    <source>
        <dbReference type="ARBA" id="ARBA00023163"/>
    </source>
</evidence>
<keyword evidence="3" id="KW-0804">Transcription</keyword>
<dbReference type="CDD" id="cd00167">
    <property type="entry name" value="SANT"/>
    <property type="match status" value="1"/>
</dbReference>
<dbReference type="PROSITE" id="PS50090">
    <property type="entry name" value="MYB_LIKE"/>
    <property type="match status" value="3"/>
</dbReference>
<gene>
    <name evidence="8" type="ORF">EIP91_008230</name>
</gene>
<dbReference type="AlphaFoldDB" id="A0A4R0R8V0"/>
<sequence>MKERGIGTPWTADEDNLLRQAVDIHGQCDNWKLVAASVPGRTNKACRKRWLHSLSPSIKKTAWTQEEDKILVDLFQSHGPKWSVIARKIPGRTDDACSKRYREALDPSLKKDDWTHNEDYHLLEVYKRLGGKWGEVGRELNRSGLACRNRWRMLERKRSAAARDGVVSHSSSLQDTGLVARQLPPSTDAPPFPWTPALPPMSMLHPDQYWDSHSADYSRLIQAAESVEHSSPFIPTHFSPLSDATQELHSTPSSPPPFQFTSSSLSSALAIPAHGQSSSECQSPNQLLSPIVPPPLYFLPSADTESRRDQISDNSSPLHTTIDVGRHAHDTNGHVEAEEPQGGTAGGSPSPVTSHLTALPLIYTSPAQSLPRLSSDLSFGTAGADHDLVSSHTTTPQESQHPTPVVNTTNLSVQSLSRSSSVEAVGAAREDLSPVSVSPPLNRGSYYRTPAEKAARPPIPRKRYERDTSNPRLSSKLPAASGILAYACGHPLCWPADAPTSQRCFSVSQQLSDHWKVDHNSDDVGENSFRCSLDGCGKGWKSINGLQYHLQISKAHFQRALANIPMPEADASPPSDGNSSLSGRSAFTVTLR</sequence>
<dbReference type="GO" id="GO:0001006">
    <property type="term" value="F:RNA polymerase III type 3 promoter sequence-specific DNA binding"/>
    <property type="evidence" value="ECO:0007669"/>
    <property type="project" value="TreeGrafter"/>
</dbReference>
<feature type="domain" description="Myb-like" evidence="6">
    <location>
        <begin position="55"/>
        <end position="105"/>
    </location>
</feature>
<feature type="compositionally biased region" description="Polar residues" evidence="5">
    <location>
        <begin position="390"/>
        <end position="406"/>
    </location>
</feature>